<dbReference type="EMBL" id="CACSLK010019251">
    <property type="protein sequence ID" value="CAA0819644.1"/>
    <property type="molecule type" value="Genomic_DNA"/>
</dbReference>
<evidence type="ECO:0000256" key="2">
    <source>
        <dbReference type="ARBA" id="ARBA00004463"/>
    </source>
</evidence>
<evidence type="ECO:0000256" key="9">
    <source>
        <dbReference type="ARBA" id="ARBA00063471"/>
    </source>
</evidence>
<evidence type="ECO:0000256" key="1">
    <source>
        <dbReference type="ARBA" id="ARBA00004123"/>
    </source>
</evidence>
<reference evidence="13" key="1">
    <citation type="submission" date="2019-12" db="EMBL/GenBank/DDBJ databases">
        <authorList>
            <person name="Scholes J."/>
        </authorList>
    </citation>
    <scope>NUCLEOTIDE SEQUENCE</scope>
</reference>
<keyword evidence="5 10" id="KW-0694">RNA-binding</keyword>
<feature type="region of interest" description="Disordered" evidence="11">
    <location>
        <begin position="33"/>
        <end position="56"/>
    </location>
</feature>
<comment type="caution">
    <text evidence="13">The sequence shown here is derived from an EMBL/GenBank/DDBJ whole genome shotgun (WGS) entry which is preliminary data.</text>
</comment>
<keyword evidence="6" id="KW-0539">Nucleus</keyword>
<comment type="similarity">
    <text evidence="8">Belongs to the polyadenylate-binding RBP47 family.</text>
</comment>
<proteinExistence type="inferred from homology"/>
<dbReference type="PANTHER" id="PTHR47640">
    <property type="entry name" value="TRNA SELENOCYSTEINE 1-ASSOCIATED PROTEIN 1-RELATED-RELATED"/>
    <property type="match status" value="1"/>
</dbReference>
<dbReference type="Gene3D" id="3.30.70.330">
    <property type="match status" value="3"/>
</dbReference>
<dbReference type="GO" id="GO:0003729">
    <property type="term" value="F:mRNA binding"/>
    <property type="evidence" value="ECO:0007669"/>
    <property type="project" value="InterPro"/>
</dbReference>
<sequence length="402" mass="44044">MQYPPAAMVMQHGMMPPAMHYMSPHYVPYHHHHHLPPPMAPPPHGGRSNGGGSNEENNTIWVGDLYGWMDEDYLRNCFASTGEVKSIKVIRNKQTGISEGYGFVEFSSHSAAEKILQTFSGLAMPNTDQLFRLNWATFSMGDKRSNNTINGNGNSTKGSDLSIFVGDLASDVTDALLHETFSSKYPSVKAAKVVVDANTGRSKSYGFVRFGDDTERLKAMTEMNGVYCSSRKMRIGAATPRKSPGYQQHYSVQGGYPNGFSALGSRSDGDSVNATIFVGGLDPNATDEDLRQPFSQYGEILSVKIPARKGCGFVQFANRNDAAEALHHLSGTTIGKQTVRLSWGRNPANKQSRADFGNQWTGAYYGPPFFDGYGYAMPHDPSVYGAPYTPYPMYGSHQQPVS</sequence>
<evidence type="ECO:0000256" key="10">
    <source>
        <dbReference type="PROSITE-ProRule" id="PRU00176"/>
    </source>
</evidence>
<feature type="domain" description="RRM" evidence="12">
    <location>
        <begin position="274"/>
        <end position="346"/>
    </location>
</feature>
<dbReference type="InterPro" id="IPR050825">
    <property type="entry name" value="RBM42_RBP45_47-like"/>
</dbReference>
<evidence type="ECO:0000256" key="3">
    <source>
        <dbReference type="ARBA" id="ARBA00022664"/>
    </source>
</evidence>
<dbReference type="SMART" id="SM00360">
    <property type="entry name" value="RRM"/>
    <property type="match status" value="3"/>
</dbReference>
<dbReference type="AlphaFoldDB" id="A0A9N7RAE2"/>
<keyword evidence="3" id="KW-0507">mRNA processing</keyword>
<dbReference type="Pfam" id="PF00076">
    <property type="entry name" value="RRM_1"/>
    <property type="match status" value="3"/>
</dbReference>
<dbReference type="InterPro" id="IPR035979">
    <property type="entry name" value="RBD_domain_sf"/>
</dbReference>
<feature type="domain" description="RRM" evidence="12">
    <location>
        <begin position="58"/>
        <end position="138"/>
    </location>
</feature>
<dbReference type="FunFam" id="3.30.70.330:FF:000103">
    <property type="entry name" value="Polyadenylate-binding protein RBP47B"/>
    <property type="match status" value="1"/>
</dbReference>
<keyword evidence="4" id="KW-0677">Repeat</keyword>
<feature type="domain" description="RRM" evidence="12">
    <location>
        <begin position="161"/>
        <end position="240"/>
    </location>
</feature>
<evidence type="ECO:0000256" key="8">
    <source>
        <dbReference type="ARBA" id="ARBA00061069"/>
    </source>
</evidence>
<dbReference type="Proteomes" id="UP001153555">
    <property type="component" value="Unassembled WGS sequence"/>
</dbReference>
<gene>
    <name evidence="13" type="ORF">SHERM_18018</name>
</gene>
<evidence type="ECO:0000256" key="7">
    <source>
        <dbReference type="ARBA" id="ARBA00057395"/>
    </source>
</evidence>
<dbReference type="FunFam" id="3.30.70.330:FF:000395">
    <property type="entry name" value="Polyadenylate-binding protein RBP47"/>
    <property type="match status" value="1"/>
</dbReference>
<keyword evidence="14" id="KW-1185">Reference proteome</keyword>
<dbReference type="PROSITE" id="PS50102">
    <property type="entry name" value="RRM"/>
    <property type="match status" value="3"/>
</dbReference>
<name>A0A9N7RAE2_STRHE</name>
<comment type="function">
    <text evidence="7">Heterogeneous nuclear ribonucleoprotein (hnRNP)-protein binding the poly(A) tail of mRNA and probably involved in some steps of pre-mRNA maturation.</text>
</comment>
<evidence type="ECO:0000313" key="13">
    <source>
        <dbReference type="EMBL" id="CAA0819644.1"/>
    </source>
</evidence>
<evidence type="ECO:0000256" key="6">
    <source>
        <dbReference type="ARBA" id="ARBA00023242"/>
    </source>
</evidence>
<dbReference type="GO" id="GO:0005829">
    <property type="term" value="C:cytosol"/>
    <property type="evidence" value="ECO:0007669"/>
    <property type="project" value="TreeGrafter"/>
</dbReference>
<dbReference type="PANTHER" id="PTHR47640:SF16">
    <property type="entry name" value="POLYADENYLATE-BINDING PROTEIN RBP47C-RELATED"/>
    <property type="match status" value="1"/>
</dbReference>
<dbReference type="FunFam" id="3.30.70.330:FF:000144">
    <property type="entry name" value="Polyadenylate-binding protein RBP47B"/>
    <property type="match status" value="1"/>
</dbReference>
<evidence type="ECO:0000313" key="14">
    <source>
        <dbReference type="Proteomes" id="UP001153555"/>
    </source>
</evidence>
<organism evidence="13 14">
    <name type="scientific">Striga hermonthica</name>
    <name type="common">Purple witchweed</name>
    <name type="synonym">Buchnera hermonthica</name>
    <dbReference type="NCBI Taxonomy" id="68872"/>
    <lineage>
        <taxon>Eukaryota</taxon>
        <taxon>Viridiplantae</taxon>
        <taxon>Streptophyta</taxon>
        <taxon>Embryophyta</taxon>
        <taxon>Tracheophyta</taxon>
        <taxon>Spermatophyta</taxon>
        <taxon>Magnoliopsida</taxon>
        <taxon>eudicotyledons</taxon>
        <taxon>Gunneridae</taxon>
        <taxon>Pentapetalae</taxon>
        <taxon>asterids</taxon>
        <taxon>lamiids</taxon>
        <taxon>Lamiales</taxon>
        <taxon>Orobanchaceae</taxon>
        <taxon>Buchnereae</taxon>
        <taxon>Striga</taxon>
    </lineage>
</organism>
<evidence type="ECO:0000256" key="5">
    <source>
        <dbReference type="ARBA" id="ARBA00022884"/>
    </source>
</evidence>
<dbReference type="InterPro" id="IPR000504">
    <property type="entry name" value="RRM_dom"/>
</dbReference>
<dbReference type="GO" id="GO:0005634">
    <property type="term" value="C:nucleus"/>
    <property type="evidence" value="ECO:0007669"/>
    <property type="project" value="UniProtKB-SubCell"/>
</dbReference>
<dbReference type="SUPFAM" id="SSF54928">
    <property type="entry name" value="RNA-binding domain, RBD"/>
    <property type="match status" value="3"/>
</dbReference>
<dbReference type="InterPro" id="IPR012677">
    <property type="entry name" value="Nucleotide-bd_a/b_plait_sf"/>
</dbReference>
<dbReference type="CDD" id="cd12344">
    <property type="entry name" value="RRM1_SECp43_like"/>
    <property type="match status" value="1"/>
</dbReference>
<protein>
    <submittedName>
        <fullName evidence="13">Polyadenylate-binding protein RBP47C</fullName>
    </submittedName>
</protein>
<evidence type="ECO:0000259" key="12">
    <source>
        <dbReference type="PROSITE" id="PS50102"/>
    </source>
</evidence>
<evidence type="ECO:0000256" key="4">
    <source>
        <dbReference type="ARBA" id="ARBA00022737"/>
    </source>
</evidence>
<evidence type="ECO:0000256" key="11">
    <source>
        <dbReference type="SAM" id="MobiDB-lite"/>
    </source>
</evidence>
<dbReference type="CDD" id="cd12345">
    <property type="entry name" value="RRM2_SECp43_like"/>
    <property type="match status" value="1"/>
</dbReference>
<comment type="subcellular location">
    <subcellularLocation>
        <location evidence="2">Cytoplasmic granule</location>
    </subcellularLocation>
    <subcellularLocation>
        <location evidence="1">Nucleus</location>
    </subcellularLocation>
</comment>
<dbReference type="GO" id="GO:0006397">
    <property type="term" value="P:mRNA processing"/>
    <property type="evidence" value="ECO:0007669"/>
    <property type="project" value="UniProtKB-KW"/>
</dbReference>
<accession>A0A9N7RAE2</accession>
<dbReference type="OrthoDB" id="446113at2759"/>
<comment type="subunit">
    <text evidence="9">Interacts with the poly(A) tail of mRNA in nucleus.</text>
</comment>